<name>A0A142G250_AGGAC</name>
<dbReference type="PROSITE" id="PS01328">
    <property type="entry name" value="4HBCOA_THIOESTERASE"/>
    <property type="match status" value="1"/>
</dbReference>
<dbReference type="AlphaFoldDB" id="A0A142G250"/>
<dbReference type="EMBL" id="CP012959">
    <property type="protein sequence ID" value="AMQ94730.1"/>
    <property type="molecule type" value="Genomic_DNA"/>
</dbReference>
<dbReference type="InterPro" id="IPR006683">
    <property type="entry name" value="Thioestr_dom"/>
</dbReference>
<evidence type="ECO:0000313" key="5">
    <source>
        <dbReference type="EMBL" id="PHO20099.1"/>
    </source>
</evidence>
<keyword evidence="2" id="KW-0378">Hydrolase</keyword>
<dbReference type="SMR" id="A0A142G250"/>
<dbReference type="InterPro" id="IPR050563">
    <property type="entry name" value="4-hydroxybenzoyl-CoA_TE"/>
</dbReference>
<dbReference type="InterPro" id="IPR006684">
    <property type="entry name" value="YbgC/YbaW"/>
</dbReference>
<dbReference type="EMBL" id="PCGW01000017">
    <property type="protein sequence ID" value="PHO20099.1"/>
    <property type="molecule type" value="Genomic_DNA"/>
</dbReference>
<dbReference type="SUPFAM" id="SSF54637">
    <property type="entry name" value="Thioesterase/thiol ester dehydrase-isomerase"/>
    <property type="match status" value="1"/>
</dbReference>
<evidence type="ECO:0000313" key="9">
    <source>
        <dbReference type="Proteomes" id="UP000323012"/>
    </source>
</evidence>
<dbReference type="PIRSF" id="PIRSF003230">
    <property type="entry name" value="YbgC"/>
    <property type="match status" value="1"/>
</dbReference>
<evidence type="ECO:0000256" key="2">
    <source>
        <dbReference type="ARBA" id="ARBA00022801"/>
    </source>
</evidence>
<sequence>MEQKAFYYSARVYYEDTDAGGVVYHARYLHFLERARTECLREFNFSQQTLLNENKGAFVVKSMNIDYCVAARLDDLLQVETTVTELKGASIIFSQTIKRDDVLLCRATVKVAYVDLGKMKPVAIPQKIKTMLIK</sequence>
<dbReference type="InterPro" id="IPR014166">
    <property type="entry name" value="Tol-Pal_acyl-CoA_thioesterase"/>
</dbReference>
<dbReference type="FunFam" id="3.10.129.10:FF:000004">
    <property type="entry name" value="Tol-pal system-associated acyl-CoA thioesterase"/>
    <property type="match status" value="1"/>
</dbReference>
<evidence type="ECO:0000256" key="1">
    <source>
        <dbReference type="ARBA" id="ARBA00005953"/>
    </source>
</evidence>
<evidence type="ECO:0000259" key="3">
    <source>
        <dbReference type="Pfam" id="PF03061"/>
    </source>
</evidence>
<dbReference type="eggNOG" id="COG0824">
    <property type="taxonomic scope" value="Bacteria"/>
</dbReference>
<evidence type="ECO:0000313" key="6">
    <source>
        <dbReference type="EMBL" id="TYA38657.1"/>
    </source>
</evidence>
<dbReference type="PANTHER" id="PTHR31793">
    <property type="entry name" value="4-HYDROXYBENZOYL-COA THIOESTERASE FAMILY MEMBER"/>
    <property type="match status" value="1"/>
</dbReference>
<dbReference type="NCBIfam" id="TIGR00051">
    <property type="entry name" value="YbgC/FadM family acyl-CoA thioesterase"/>
    <property type="match status" value="1"/>
</dbReference>
<organism evidence="6 9">
    <name type="scientific">Aggregatibacter actinomycetemcomitans</name>
    <name type="common">Actinobacillus actinomycetemcomitans</name>
    <name type="synonym">Haemophilus actinomycetemcomitans</name>
    <dbReference type="NCBI Taxonomy" id="714"/>
    <lineage>
        <taxon>Bacteria</taxon>
        <taxon>Pseudomonadati</taxon>
        <taxon>Pseudomonadota</taxon>
        <taxon>Gammaproteobacteria</taxon>
        <taxon>Pasteurellales</taxon>
        <taxon>Pasteurellaceae</taxon>
        <taxon>Aggregatibacter</taxon>
    </lineage>
</organism>
<reference evidence="6 9" key="3">
    <citation type="submission" date="2019-08" db="EMBL/GenBank/DDBJ databases">
        <title>Whole genome sequencing of Aggregatibacter actinomycetemcomitans cultured from blood stream infections in Denmark reveals a novel phylogenetic lineage expressing serotype a membrane O polysaccharide.</title>
        <authorList>
            <person name="Nedergaard S."/>
            <person name="Kobel C.M."/>
            <person name="Nielsen M.B."/>
            <person name="Moeller R.T."/>
            <person name="Jensen A.B."/>
            <person name="Noerskov-Lauritsen N."/>
        </authorList>
    </citation>
    <scope>NUCLEOTIDE SEQUENCE [LARGE SCALE GENOMIC DNA]</scope>
    <source>
        <strain evidence="6 9">PN_563</strain>
    </source>
</reference>
<dbReference type="EMBL" id="VSED01000019">
    <property type="protein sequence ID" value="TYA38657.1"/>
    <property type="molecule type" value="Genomic_DNA"/>
</dbReference>
<reference evidence="5 8" key="2">
    <citation type="submission" date="2017-10" db="EMBL/GenBank/DDBJ databases">
        <title>Draft genome sequences of Aggregatibacter actinomycetemcomitans strains 310a and 310b.</title>
        <authorList>
            <person name="May A.C."/>
            <person name="Ohta H."/>
            <person name="Maeda H."/>
            <person name="Kokeguchi S."/>
            <person name="Cugini C."/>
        </authorList>
    </citation>
    <scope>NUCLEOTIDE SEQUENCE [LARGE SCALE GENOMIC DNA]</scope>
    <source>
        <strain evidence="5 8">310b</strain>
    </source>
</reference>
<proteinExistence type="inferred from homology"/>
<comment type="similarity">
    <text evidence="1">Belongs to the 4-hydroxybenzoyl-CoA thioesterase family.</text>
</comment>
<dbReference type="CDD" id="cd00586">
    <property type="entry name" value="4HBT"/>
    <property type="match status" value="1"/>
</dbReference>
<dbReference type="InterPro" id="IPR029069">
    <property type="entry name" value="HotDog_dom_sf"/>
</dbReference>
<dbReference type="RefSeq" id="WP_005542293.1">
    <property type="nucleotide sequence ID" value="NZ_CP012959.1"/>
</dbReference>
<dbReference type="Proteomes" id="UP000226080">
    <property type="component" value="Unassembled WGS sequence"/>
</dbReference>
<dbReference type="Proteomes" id="UP000323012">
    <property type="component" value="Unassembled WGS sequence"/>
</dbReference>
<dbReference type="NCBIfam" id="TIGR02799">
    <property type="entry name" value="thio_ybgC"/>
    <property type="match status" value="1"/>
</dbReference>
<protein>
    <submittedName>
        <fullName evidence="6">Tol-pal system-associated acyl-CoA thioesterase</fullName>
    </submittedName>
</protein>
<dbReference type="Proteomes" id="UP000072236">
    <property type="component" value="Chromosome"/>
</dbReference>
<reference evidence="4 7" key="1">
    <citation type="submission" date="2015-10" db="EMBL/GenBank/DDBJ databases">
        <title>Tn-seq of a polymicrobial infection.</title>
        <authorList>
            <person name="Stacy A."/>
            <person name="Rumbaugh K.P."/>
            <person name="Whiteley M."/>
        </authorList>
    </citation>
    <scope>NUCLEOTIDE SEQUENCE [LARGE SCALE GENOMIC DNA]</scope>
    <source>
        <strain evidence="4 7">624</strain>
    </source>
</reference>
<dbReference type="OrthoDB" id="9808429at2"/>
<dbReference type="Gene3D" id="3.10.129.10">
    <property type="entry name" value="Hotdog Thioesterase"/>
    <property type="match status" value="1"/>
</dbReference>
<gene>
    <name evidence="6" type="primary">ybgC</name>
    <name evidence="4" type="ORF">ACT75_09495</name>
    <name evidence="5" type="ORF">CQR80_08615</name>
    <name evidence="6" type="ORF">FXB79_07520</name>
</gene>
<dbReference type="KEGG" id="aact:ACT75_09495"/>
<dbReference type="Pfam" id="PF03061">
    <property type="entry name" value="4HBT"/>
    <property type="match status" value="1"/>
</dbReference>
<evidence type="ECO:0000313" key="7">
    <source>
        <dbReference type="Proteomes" id="UP000072236"/>
    </source>
</evidence>
<feature type="domain" description="Thioesterase" evidence="3">
    <location>
        <begin position="20"/>
        <end position="105"/>
    </location>
</feature>
<dbReference type="PANTHER" id="PTHR31793:SF37">
    <property type="entry name" value="ACYL-COA THIOESTER HYDROLASE YBGC"/>
    <property type="match status" value="1"/>
</dbReference>
<evidence type="ECO:0000313" key="4">
    <source>
        <dbReference type="EMBL" id="AMQ94730.1"/>
    </source>
</evidence>
<keyword evidence="8" id="KW-1185">Reference proteome</keyword>
<accession>A0A142G250</accession>
<dbReference type="GO" id="GO:0047617">
    <property type="term" value="F:fatty acyl-CoA hydrolase activity"/>
    <property type="evidence" value="ECO:0007669"/>
    <property type="project" value="TreeGrafter"/>
</dbReference>
<evidence type="ECO:0000313" key="8">
    <source>
        <dbReference type="Proteomes" id="UP000226080"/>
    </source>
</evidence>
<dbReference type="InterPro" id="IPR008272">
    <property type="entry name" value="HB-CoA_thioesterase_AS"/>
</dbReference>